<comment type="subcellular location">
    <subcellularLocation>
        <location evidence="1">Membrane</location>
        <topology evidence="1">Single-pass membrane protein</topology>
    </subcellularLocation>
</comment>
<evidence type="ECO:0000256" key="2">
    <source>
        <dbReference type="ARBA" id="ARBA00022692"/>
    </source>
</evidence>
<dbReference type="EMBL" id="JACTNG010000005">
    <property type="protein sequence ID" value="MBO1079543.1"/>
    <property type="molecule type" value="Genomic_DNA"/>
</dbReference>
<dbReference type="NCBIfam" id="TIGR01352">
    <property type="entry name" value="tonB_Cterm"/>
    <property type="match status" value="1"/>
</dbReference>
<feature type="region of interest" description="Disordered" evidence="5">
    <location>
        <begin position="62"/>
        <end position="223"/>
    </location>
</feature>
<dbReference type="PRINTS" id="PR01217">
    <property type="entry name" value="PRICHEXTENSN"/>
</dbReference>
<proteinExistence type="predicted"/>
<evidence type="ECO:0000259" key="6">
    <source>
        <dbReference type="PROSITE" id="PS52015"/>
    </source>
</evidence>
<evidence type="ECO:0000313" key="7">
    <source>
        <dbReference type="EMBL" id="MBO1079543.1"/>
    </source>
</evidence>
<organism evidence="7 8">
    <name type="scientific">Roseomonas haemaphysalidis</name>
    <dbReference type="NCBI Taxonomy" id="2768162"/>
    <lineage>
        <taxon>Bacteria</taxon>
        <taxon>Pseudomonadati</taxon>
        <taxon>Pseudomonadota</taxon>
        <taxon>Alphaproteobacteria</taxon>
        <taxon>Acetobacterales</taxon>
        <taxon>Roseomonadaceae</taxon>
        <taxon>Roseomonas</taxon>
    </lineage>
</organism>
<dbReference type="InterPro" id="IPR006260">
    <property type="entry name" value="TonB/TolA_C"/>
</dbReference>
<reference evidence="7 8" key="1">
    <citation type="submission" date="2020-09" db="EMBL/GenBank/DDBJ databases">
        <title>Roseomonas.</title>
        <authorList>
            <person name="Zhu W."/>
        </authorList>
    </citation>
    <scope>NUCLEOTIDE SEQUENCE [LARGE SCALE GENOMIC DNA]</scope>
    <source>
        <strain evidence="7 8">573</strain>
    </source>
</reference>
<evidence type="ECO:0000256" key="3">
    <source>
        <dbReference type="ARBA" id="ARBA00022989"/>
    </source>
</evidence>
<keyword evidence="2" id="KW-0812">Transmembrane</keyword>
<feature type="compositionally biased region" description="Low complexity" evidence="5">
    <location>
        <begin position="62"/>
        <end position="72"/>
    </location>
</feature>
<name>A0ABS3KPY9_9PROT</name>
<feature type="compositionally biased region" description="Pro residues" evidence="5">
    <location>
        <begin position="152"/>
        <end position="176"/>
    </location>
</feature>
<dbReference type="Pfam" id="PF03544">
    <property type="entry name" value="TonB_C"/>
    <property type="match status" value="1"/>
</dbReference>
<dbReference type="SUPFAM" id="SSF74653">
    <property type="entry name" value="TolA/TonB C-terminal domain"/>
    <property type="match status" value="1"/>
</dbReference>
<dbReference type="Proteomes" id="UP001518989">
    <property type="component" value="Unassembled WGS sequence"/>
</dbReference>
<feature type="domain" description="TonB C-terminal" evidence="6">
    <location>
        <begin position="225"/>
        <end position="316"/>
    </location>
</feature>
<feature type="compositionally biased region" description="Pro residues" evidence="5">
    <location>
        <begin position="185"/>
        <end position="197"/>
    </location>
</feature>
<evidence type="ECO:0000256" key="1">
    <source>
        <dbReference type="ARBA" id="ARBA00004167"/>
    </source>
</evidence>
<dbReference type="RefSeq" id="WP_207417193.1">
    <property type="nucleotide sequence ID" value="NZ_CP061177.1"/>
</dbReference>
<dbReference type="PROSITE" id="PS52015">
    <property type="entry name" value="TONB_CTD"/>
    <property type="match status" value="1"/>
</dbReference>
<keyword evidence="3" id="KW-1133">Transmembrane helix</keyword>
<gene>
    <name evidence="7" type="ORF">IAI61_10915</name>
</gene>
<evidence type="ECO:0000256" key="5">
    <source>
        <dbReference type="SAM" id="MobiDB-lite"/>
    </source>
</evidence>
<sequence length="316" mass="32636">MSATTLADEPRGGPSAYRILGWTASAVLHGGALAFLLYGVPAHEAPPAPDVIPLEMLAEPAAPAAEETPSEPVMEPVQAVAPEATSASAMPPPPVTTATTEPVAEPPPPETVTATTPPDVAPAPPAETLRAVEPEPQQAVEPDTVPLEAVDIPPPPPAPPPPPVQARAPSPPPPRPTPRREAPPVATPPVAAPPSEAPPAQTTAAPAASAPAATPRRVPAAPPAAYSQRIFGALVRAQRYPTRARLARIEGTPYVTFSFRRDGTVVGARLERSSGNADLDKEVVDLVLRASPLPRPPDDYPGEVISMTAPVNFTIR</sequence>
<protein>
    <submittedName>
        <fullName evidence="7">Energy transducer TonB</fullName>
    </submittedName>
</protein>
<feature type="compositionally biased region" description="Low complexity" evidence="5">
    <location>
        <begin position="198"/>
        <end position="223"/>
    </location>
</feature>
<evidence type="ECO:0000313" key="8">
    <source>
        <dbReference type="Proteomes" id="UP001518989"/>
    </source>
</evidence>
<evidence type="ECO:0000256" key="4">
    <source>
        <dbReference type="ARBA" id="ARBA00023136"/>
    </source>
</evidence>
<keyword evidence="4" id="KW-0472">Membrane</keyword>
<keyword evidence="8" id="KW-1185">Reference proteome</keyword>
<dbReference type="Gene3D" id="3.30.1150.10">
    <property type="match status" value="1"/>
</dbReference>
<comment type="caution">
    <text evidence="7">The sequence shown here is derived from an EMBL/GenBank/DDBJ whole genome shotgun (WGS) entry which is preliminary data.</text>
</comment>
<accession>A0ABS3KPY9</accession>
<dbReference type="InterPro" id="IPR037682">
    <property type="entry name" value="TonB_C"/>
</dbReference>